<comment type="caution">
    <text evidence="2">The sequence shown here is derived from an EMBL/GenBank/DDBJ whole genome shotgun (WGS) entry which is preliminary data.</text>
</comment>
<dbReference type="Gene3D" id="2.120.10.30">
    <property type="entry name" value="TolB, C-terminal domain"/>
    <property type="match status" value="1"/>
</dbReference>
<name>A0A836CFF9_9STRA</name>
<gene>
    <name evidence="2" type="ORF">JKP88DRAFT_255414</name>
</gene>
<feature type="signal peptide" evidence="1">
    <location>
        <begin position="1"/>
        <end position="19"/>
    </location>
</feature>
<keyword evidence="1" id="KW-0732">Signal</keyword>
<reference evidence="2" key="1">
    <citation type="submission" date="2021-02" db="EMBL/GenBank/DDBJ databases">
        <title>First Annotated Genome of the Yellow-green Alga Tribonema minus.</title>
        <authorList>
            <person name="Mahan K.M."/>
        </authorList>
    </citation>
    <scope>NUCLEOTIDE SEQUENCE</scope>
    <source>
        <strain evidence="2">UTEX B ZZ1240</strain>
    </source>
</reference>
<dbReference type="InterPro" id="IPR011042">
    <property type="entry name" value="6-blade_b-propeller_TolB-like"/>
</dbReference>
<feature type="chain" id="PRO_5032832977" evidence="1">
    <location>
        <begin position="20"/>
        <end position="373"/>
    </location>
</feature>
<accession>A0A836CFF9</accession>
<dbReference type="Proteomes" id="UP000664859">
    <property type="component" value="Unassembled WGS sequence"/>
</dbReference>
<feature type="non-terminal residue" evidence="2">
    <location>
        <position position="373"/>
    </location>
</feature>
<protein>
    <submittedName>
        <fullName evidence="2">Uncharacterized protein</fullName>
    </submittedName>
</protein>
<evidence type="ECO:0000313" key="2">
    <source>
        <dbReference type="EMBL" id="KAG5184525.1"/>
    </source>
</evidence>
<proteinExistence type="predicted"/>
<organism evidence="2 3">
    <name type="scientific">Tribonema minus</name>
    <dbReference type="NCBI Taxonomy" id="303371"/>
    <lineage>
        <taxon>Eukaryota</taxon>
        <taxon>Sar</taxon>
        <taxon>Stramenopiles</taxon>
        <taxon>Ochrophyta</taxon>
        <taxon>PX clade</taxon>
        <taxon>Xanthophyceae</taxon>
        <taxon>Tribonematales</taxon>
        <taxon>Tribonemataceae</taxon>
        <taxon>Tribonema</taxon>
    </lineage>
</organism>
<evidence type="ECO:0000256" key="1">
    <source>
        <dbReference type="SAM" id="SignalP"/>
    </source>
</evidence>
<evidence type="ECO:0000313" key="3">
    <source>
        <dbReference type="Proteomes" id="UP000664859"/>
    </source>
</evidence>
<dbReference type="EMBL" id="JAFCMP010000162">
    <property type="protein sequence ID" value="KAG5184525.1"/>
    <property type="molecule type" value="Genomic_DNA"/>
</dbReference>
<dbReference type="AlphaFoldDB" id="A0A836CFF9"/>
<sequence length="373" mass="40917">MIAAYTNPLMPIMVVLICGYWELEVPSVCLCVIDNAVGQAVLRFLLVPPDGVIFGHVDWGCHRRAPSVYSADDHGMVGFAFDPQYGVDGNHNCEKLSVLTRLLIDLAAKTAKEDAVLLVDQCGGSATHGVGAINFASTEEMIIMYGEHAQYALFDYGMPAKDACYDPAKLPGQGCFRAQRDDFIHGKGIRIAPESYRNSTSTLLVSRLRSGGYAVDQPLVKDVDYTVFGKGFCNPFRSFIAHDDVLWVTDVGSGDEPQTERIYRRDCLLNLKVDLKQDWAAAPFNAGWLCVQGTPFDGIGAELERQQWLIDNDRLEICQIKLGQSSFGIPPKDSAFQAHVDPLTKKSVTGWANVHANFHGCLELRIPAGAGDE</sequence>
<keyword evidence="3" id="KW-1185">Reference proteome</keyword>